<evidence type="ECO:0000256" key="1">
    <source>
        <dbReference type="SAM" id="Phobius"/>
    </source>
</evidence>
<proteinExistence type="predicted"/>
<keyword evidence="1" id="KW-0472">Membrane</keyword>
<evidence type="ECO:0008006" key="4">
    <source>
        <dbReference type="Google" id="ProtNLM"/>
    </source>
</evidence>
<evidence type="ECO:0000313" key="2">
    <source>
        <dbReference type="EMBL" id="CUQ86313.1"/>
    </source>
</evidence>
<protein>
    <recommendedName>
        <fullName evidence="4">DNA-directed RNA polymerase subunit P</fullName>
    </recommendedName>
</protein>
<feature type="transmembrane region" description="Helical" evidence="1">
    <location>
        <begin position="412"/>
        <end position="433"/>
    </location>
</feature>
<gene>
    <name evidence="2" type="ORF">ERS852492_01818</name>
</gene>
<feature type="transmembrane region" description="Helical" evidence="1">
    <location>
        <begin position="472"/>
        <end position="493"/>
    </location>
</feature>
<name>A0A174ZFX7_9FIRM</name>
<organism evidence="2 3">
    <name type="scientific">Lachnospira eligens</name>
    <dbReference type="NCBI Taxonomy" id="39485"/>
    <lineage>
        <taxon>Bacteria</taxon>
        <taxon>Bacillati</taxon>
        <taxon>Bacillota</taxon>
        <taxon>Clostridia</taxon>
        <taxon>Lachnospirales</taxon>
        <taxon>Lachnospiraceae</taxon>
        <taxon>Lachnospira</taxon>
    </lineage>
</organism>
<dbReference type="RefSeq" id="WP_055287365.1">
    <property type="nucleotide sequence ID" value="NZ_CABIXW010000004.1"/>
</dbReference>
<feature type="transmembrane region" description="Helical" evidence="1">
    <location>
        <begin position="312"/>
        <end position="333"/>
    </location>
</feature>
<keyword evidence="1" id="KW-1133">Transmembrane helix</keyword>
<dbReference type="AlphaFoldDB" id="A0A174ZFX7"/>
<dbReference type="EMBL" id="CZBV01000004">
    <property type="protein sequence ID" value="CUQ86313.1"/>
    <property type="molecule type" value="Genomic_DNA"/>
</dbReference>
<feature type="transmembrane region" description="Helical" evidence="1">
    <location>
        <begin position="445"/>
        <end position="466"/>
    </location>
</feature>
<evidence type="ECO:0000313" key="3">
    <source>
        <dbReference type="Proteomes" id="UP000095780"/>
    </source>
</evidence>
<reference evidence="2 3" key="1">
    <citation type="submission" date="2015-09" db="EMBL/GenBank/DDBJ databases">
        <authorList>
            <consortium name="Pathogen Informatics"/>
        </authorList>
    </citation>
    <scope>NUCLEOTIDE SEQUENCE [LARGE SCALE GENOMIC DNA]</scope>
    <source>
        <strain evidence="2 3">2789STDY5834878</strain>
    </source>
</reference>
<accession>A0A174ZFX7</accession>
<sequence>MYGCPGCGAELRYDIKTGRLRCKSCGGKYDVGAIKKDKDAEDSLYEVNAFVCPSCGGKIYSADNTIAGFCSYCGASAILQQRTEKVDAPKSIVPFKVEKKVCKTKFKNFAKKNMYVPDEYKKADGINEFRGIYLPYHSYEATVEGDYDAYGKTQTTKKKKKKIYTTTRHWKIHAPVHGNVRGITHDASKLFRDDLSEAINDATDSKAVVDFKPGYLCGFYADMSDIPAEDYKEYAYVNSKEYVDNQIRYKVGSSMSIKKTEKEPQIDIVSKEDILKPVWFMSYQNRDRVAYAVINGNTGRMNCDLPVDFKKFFGVSAIISAVIFIVLMCFQNIMFTAKTMIGIAAVFNLIAGLFYDANIRKMYDREIKRAYRLKKSDALKVVAITAGTFMLIYVAINFIAVINSEYRESSKWVKVAICAITFIIQLVMVIKRYPQYMALKKNNTAASPVFLLSVVINIAIMIVAVVNPVHDIWYYVATALALASEVIVVLGIIRDYNYSCTRPLPQFNAYKGGQEEIEIS</sequence>
<dbReference type="Proteomes" id="UP000095780">
    <property type="component" value="Unassembled WGS sequence"/>
</dbReference>
<dbReference type="Gene3D" id="2.20.28.30">
    <property type="entry name" value="RNA polymerase ii, chain L"/>
    <property type="match status" value="1"/>
</dbReference>
<feature type="transmembrane region" description="Helical" evidence="1">
    <location>
        <begin position="339"/>
        <end position="357"/>
    </location>
</feature>
<keyword evidence="1" id="KW-0812">Transmembrane</keyword>
<feature type="transmembrane region" description="Helical" evidence="1">
    <location>
        <begin position="378"/>
        <end position="400"/>
    </location>
</feature>